<keyword evidence="1" id="KW-0805">Transcription regulation</keyword>
<evidence type="ECO:0000259" key="4">
    <source>
        <dbReference type="PROSITE" id="PS01124"/>
    </source>
</evidence>
<dbReference type="EMBL" id="WQNF01000025">
    <property type="protein sequence ID" value="MVT68994.1"/>
    <property type="molecule type" value="Genomic_DNA"/>
</dbReference>
<dbReference type="GO" id="GO:0003700">
    <property type="term" value="F:DNA-binding transcription factor activity"/>
    <property type="evidence" value="ECO:0007669"/>
    <property type="project" value="InterPro"/>
</dbReference>
<dbReference type="InterPro" id="IPR018060">
    <property type="entry name" value="HTH_AraC"/>
</dbReference>
<dbReference type="Proteomes" id="UP000436468">
    <property type="component" value="Unassembled WGS sequence"/>
</dbReference>
<dbReference type="Pfam" id="PF14525">
    <property type="entry name" value="AraC_binding_2"/>
    <property type="match status" value="1"/>
</dbReference>
<keyword evidence="3" id="KW-0804">Transcription</keyword>
<proteinExistence type="predicted"/>
<organism evidence="5 6">
    <name type="scientific">Bradyrhizobium pachyrhizi</name>
    <dbReference type="NCBI Taxonomy" id="280333"/>
    <lineage>
        <taxon>Bacteria</taxon>
        <taxon>Pseudomonadati</taxon>
        <taxon>Pseudomonadota</taxon>
        <taxon>Alphaproteobacteria</taxon>
        <taxon>Hyphomicrobiales</taxon>
        <taxon>Nitrobacteraceae</taxon>
        <taxon>Bradyrhizobium</taxon>
    </lineage>
</organism>
<name>A0A844SYS1_9BRAD</name>
<sequence>MIYRGAAPRREVEMPTSSHLLRWSTEMLPERTRFSTFREEFARLNLALDVIDHSGGRPRIEVTYLSLGAVGVCRLVTTPVEFIRHKHHLKDSREQFGLNLVEAGPVQFANAGQEHAYDVGSACLVDRGRTLRVFGPRGGSVKFVTVQAAALRSLVANPEDLSGRPVRSGPALSLVNRYLRSLASFKEPPSSQLAATVSVHLLDLVAATLGPTNQAADIVRERGVKAAKLQAILAEVARRSSDPNFDLNKVAGAIGMSRRYVQKLLDEGTGKTFTEHLAGCRLQRAFAMLTDPHHLHLAIIDIAYAAGFGDVSYFNRTFRRHFGETPSGVRAASTIREQKRSSAPSQ</sequence>
<protein>
    <submittedName>
        <fullName evidence="5">Helix-turn-helix domain-containing protein</fullName>
    </submittedName>
</protein>
<gene>
    <name evidence="5" type="ORF">GPL21_28285</name>
</gene>
<dbReference type="InterPro" id="IPR035418">
    <property type="entry name" value="AraC-bd_2"/>
</dbReference>
<dbReference type="InterPro" id="IPR050204">
    <property type="entry name" value="AraC_XylS_family_regulators"/>
</dbReference>
<dbReference type="Gene3D" id="1.10.10.60">
    <property type="entry name" value="Homeodomain-like"/>
    <property type="match status" value="1"/>
</dbReference>
<evidence type="ECO:0000313" key="6">
    <source>
        <dbReference type="Proteomes" id="UP000436468"/>
    </source>
</evidence>
<dbReference type="PRINTS" id="PR00032">
    <property type="entry name" value="HTHARAC"/>
</dbReference>
<feature type="domain" description="HTH araC/xylS-type" evidence="4">
    <location>
        <begin position="230"/>
        <end position="332"/>
    </location>
</feature>
<dbReference type="Pfam" id="PF12833">
    <property type="entry name" value="HTH_18"/>
    <property type="match status" value="1"/>
</dbReference>
<dbReference type="PANTHER" id="PTHR46796">
    <property type="entry name" value="HTH-TYPE TRANSCRIPTIONAL ACTIVATOR RHAS-RELATED"/>
    <property type="match status" value="1"/>
</dbReference>
<dbReference type="GO" id="GO:0043565">
    <property type="term" value="F:sequence-specific DNA binding"/>
    <property type="evidence" value="ECO:0007669"/>
    <property type="project" value="InterPro"/>
</dbReference>
<dbReference type="SUPFAM" id="SSF46689">
    <property type="entry name" value="Homeodomain-like"/>
    <property type="match status" value="1"/>
</dbReference>
<evidence type="ECO:0000256" key="3">
    <source>
        <dbReference type="ARBA" id="ARBA00023163"/>
    </source>
</evidence>
<dbReference type="PROSITE" id="PS01124">
    <property type="entry name" value="HTH_ARAC_FAMILY_2"/>
    <property type="match status" value="1"/>
</dbReference>
<keyword evidence="6" id="KW-1185">Reference proteome</keyword>
<reference evidence="5 6" key="1">
    <citation type="submission" date="2019-12" db="EMBL/GenBank/DDBJ databases">
        <title>Draft genome sequences Bradyrhizobium cajani AMBPC1010, Bradyrhizobium pachyrhizi AMBPC1040 and Bradyrhizobium yuanmingense ALSPC3051, three plant growth promoting strains isolated from nodules of Cajanus cajan L. in Dominican Republic.</title>
        <authorList>
            <person name="Flores-Felix J.D."/>
            <person name="Araujo J."/>
            <person name="Diaz-Alcantara C."/>
            <person name="Gonzalez-Andres F."/>
            <person name="Velazquez E."/>
        </authorList>
    </citation>
    <scope>NUCLEOTIDE SEQUENCE [LARGE SCALE GENOMIC DNA]</scope>
    <source>
        <strain evidence="5 6">1040</strain>
    </source>
</reference>
<keyword evidence="2" id="KW-0238">DNA-binding</keyword>
<dbReference type="InterPro" id="IPR020449">
    <property type="entry name" value="Tscrpt_reg_AraC-type_HTH"/>
</dbReference>
<dbReference type="AlphaFoldDB" id="A0A844SYS1"/>
<evidence type="ECO:0000256" key="1">
    <source>
        <dbReference type="ARBA" id="ARBA00023015"/>
    </source>
</evidence>
<dbReference type="SMART" id="SM00342">
    <property type="entry name" value="HTH_ARAC"/>
    <property type="match status" value="1"/>
</dbReference>
<evidence type="ECO:0000256" key="2">
    <source>
        <dbReference type="ARBA" id="ARBA00023125"/>
    </source>
</evidence>
<dbReference type="PANTHER" id="PTHR46796:SF6">
    <property type="entry name" value="ARAC SUBFAMILY"/>
    <property type="match status" value="1"/>
</dbReference>
<dbReference type="InterPro" id="IPR009057">
    <property type="entry name" value="Homeodomain-like_sf"/>
</dbReference>
<evidence type="ECO:0000313" key="5">
    <source>
        <dbReference type="EMBL" id="MVT68994.1"/>
    </source>
</evidence>
<accession>A0A844SYS1</accession>
<comment type="caution">
    <text evidence="5">The sequence shown here is derived from an EMBL/GenBank/DDBJ whole genome shotgun (WGS) entry which is preliminary data.</text>
</comment>